<name>A0A6N6RP24_9GAMM</name>
<dbReference type="Pfam" id="PF01051">
    <property type="entry name" value="Rep3_N"/>
    <property type="match status" value="1"/>
</dbReference>
<evidence type="ECO:0000313" key="4">
    <source>
        <dbReference type="Proteomes" id="UP000434870"/>
    </source>
</evidence>
<protein>
    <submittedName>
        <fullName evidence="3">Replication initiation protein</fullName>
    </submittedName>
</protein>
<sequence length="353" mass="41029">MTNQNQTENEQRVIRTDDSKQLPGQFFKKSHELVFSQLTMTPKEHDIMALLLTRLHKDHWDSFIDGTAIRAPVYQFNSDVLSEWFGVKKVDLYNTLVAPSEGLSRKQVGLKNSEKNEFDYINLFKRLSYKDATLTIIPNDELLNEYLGISQGHAQVDHRIFRKLKKEHSKRLYPLLCRFKSKNTQLHTFTVEELHQFFGLLDPKGNMIKKSYASNKVFLDRCVRNSIEEIEKLDSNIRFLTCEQTGSFGYQPIKHGRKIAKIKFLFTWHKVKAKEEIELREVLSKEQESLKKSEMIYQLITDFVPNDDGNPTVEELNELMANAPMLTSQGYKLDGDFMVKLGQAMTEALSTKH</sequence>
<organism evidence="3 4">
    <name type="scientific">Aliivibrio finisterrensis</name>
    <dbReference type="NCBI Taxonomy" id="511998"/>
    <lineage>
        <taxon>Bacteria</taxon>
        <taxon>Pseudomonadati</taxon>
        <taxon>Pseudomonadota</taxon>
        <taxon>Gammaproteobacteria</taxon>
        <taxon>Vibrionales</taxon>
        <taxon>Vibrionaceae</taxon>
        <taxon>Aliivibrio</taxon>
    </lineage>
</organism>
<dbReference type="InterPro" id="IPR000525">
    <property type="entry name" value="Initiator_Rep_WH1"/>
</dbReference>
<reference evidence="3 4" key="1">
    <citation type="submission" date="2019-09" db="EMBL/GenBank/DDBJ databases">
        <title>Genome of Aliivibrio finisterrensis LMG 23869 (type strain).</title>
        <authorList>
            <person name="Bowman J.P."/>
        </authorList>
    </citation>
    <scope>NUCLEOTIDE SEQUENCE [LARGE SCALE GENOMIC DNA]</scope>
    <source>
        <strain evidence="3 4">LMG 23869</strain>
    </source>
</reference>
<evidence type="ECO:0000256" key="1">
    <source>
        <dbReference type="ARBA" id="ARBA00038283"/>
    </source>
</evidence>
<comment type="similarity">
    <text evidence="1">Belongs to the initiator RepB protein family.</text>
</comment>
<dbReference type="Proteomes" id="UP000434870">
    <property type="component" value="Unassembled WGS sequence"/>
</dbReference>
<dbReference type="InterPro" id="IPR036388">
    <property type="entry name" value="WH-like_DNA-bd_sf"/>
</dbReference>
<dbReference type="GO" id="GO:0003887">
    <property type="term" value="F:DNA-directed DNA polymerase activity"/>
    <property type="evidence" value="ECO:0007669"/>
    <property type="project" value="InterPro"/>
</dbReference>
<evidence type="ECO:0000313" key="3">
    <source>
        <dbReference type="EMBL" id="KAB2823236.1"/>
    </source>
</evidence>
<dbReference type="AlphaFoldDB" id="A0A6N6RP24"/>
<dbReference type="RefSeq" id="WP_151656681.1">
    <property type="nucleotide sequence ID" value="NZ_WBVP01000029.1"/>
</dbReference>
<accession>A0A6N6RP24</accession>
<dbReference type="GO" id="GO:0006270">
    <property type="term" value="P:DNA replication initiation"/>
    <property type="evidence" value="ECO:0007669"/>
    <property type="project" value="InterPro"/>
</dbReference>
<gene>
    <name evidence="3" type="ORF">F8B77_16480</name>
</gene>
<dbReference type="SUPFAM" id="SSF46785">
    <property type="entry name" value="Winged helix' DNA-binding domain"/>
    <property type="match status" value="2"/>
</dbReference>
<evidence type="ECO:0000259" key="2">
    <source>
        <dbReference type="Pfam" id="PF01051"/>
    </source>
</evidence>
<dbReference type="Pfam" id="PF21205">
    <property type="entry name" value="Rep3_C"/>
    <property type="match status" value="1"/>
</dbReference>
<dbReference type="Gene3D" id="1.10.10.10">
    <property type="entry name" value="Winged helix-like DNA-binding domain superfamily/Winged helix DNA-binding domain"/>
    <property type="match status" value="2"/>
</dbReference>
<proteinExistence type="inferred from homology"/>
<feature type="domain" description="Initiator Rep protein WH1" evidence="2">
    <location>
        <begin position="28"/>
        <end position="177"/>
    </location>
</feature>
<dbReference type="InterPro" id="IPR036390">
    <property type="entry name" value="WH_DNA-bd_sf"/>
</dbReference>
<comment type="caution">
    <text evidence="3">The sequence shown here is derived from an EMBL/GenBank/DDBJ whole genome shotgun (WGS) entry which is preliminary data.</text>
</comment>
<dbReference type="EMBL" id="WBVP01000029">
    <property type="protein sequence ID" value="KAB2823236.1"/>
    <property type="molecule type" value="Genomic_DNA"/>
</dbReference>